<dbReference type="InterPro" id="IPR036388">
    <property type="entry name" value="WH-like_DNA-bd_sf"/>
</dbReference>
<feature type="domain" description="RNA polymerase sigma-70 region 2" evidence="6">
    <location>
        <begin position="13"/>
        <end position="70"/>
    </location>
</feature>
<comment type="caution">
    <text evidence="8">The sequence shown here is derived from an EMBL/GenBank/DDBJ whole genome shotgun (WGS) entry which is preliminary data.</text>
</comment>
<gene>
    <name evidence="8" type="ORF">Pla52n_24760</name>
</gene>
<evidence type="ECO:0000313" key="8">
    <source>
        <dbReference type="EMBL" id="TWU04435.1"/>
    </source>
</evidence>
<dbReference type="NCBIfam" id="TIGR02937">
    <property type="entry name" value="sigma70-ECF"/>
    <property type="match status" value="1"/>
</dbReference>
<proteinExistence type="inferred from homology"/>
<keyword evidence="4" id="KW-0238">DNA-binding</keyword>
<evidence type="ECO:0000259" key="6">
    <source>
        <dbReference type="Pfam" id="PF04542"/>
    </source>
</evidence>
<dbReference type="InterPro" id="IPR039425">
    <property type="entry name" value="RNA_pol_sigma-70-like"/>
</dbReference>
<dbReference type="PANTHER" id="PTHR43133">
    <property type="entry name" value="RNA POLYMERASE ECF-TYPE SIGMA FACTO"/>
    <property type="match status" value="1"/>
</dbReference>
<dbReference type="GO" id="GO:0003677">
    <property type="term" value="F:DNA binding"/>
    <property type="evidence" value="ECO:0007669"/>
    <property type="project" value="UniProtKB-KW"/>
</dbReference>
<evidence type="ECO:0000256" key="3">
    <source>
        <dbReference type="ARBA" id="ARBA00023082"/>
    </source>
</evidence>
<dbReference type="InterPro" id="IPR007627">
    <property type="entry name" value="RNA_pol_sigma70_r2"/>
</dbReference>
<dbReference type="AlphaFoldDB" id="A0A5C6AWN9"/>
<accession>A0A5C6AWN9</accession>
<dbReference type="Gene3D" id="1.10.10.10">
    <property type="entry name" value="Winged helix-like DNA-binding domain superfamily/Winged helix DNA-binding domain"/>
    <property type="match status" value="1"/>
</dbReference>
<dbReference type="InterPro" id="IPR014284">
    <property type="entry name" value="RNA_pol_sigma-70_dom"/>
</dbReference>
<dbReference type="Pfam" id="PF08281">
    <property type="entry name" value="Sigma70_r4_2"/>
    <property type="match status" value="1"/>
</dbReference>
<organism evidence="8 9">
    <name type="scientific">Stieleria varia</name>
    <dbReference type="NCBI Taxonomy" id="2528005"/>
    <lineage>
        <taxon>Bacteria</taxon>
        <taxon>Pseudomonadati</taxon>
        <taxon>Planctomycetota</taxon>
        <taxon>Planctomycetia</taxon>
        <taxon>Pirellulales</taxon>
        <taxon>Pirellulaceae</taxon>
        <taxon>Stieleria</taxon>
    </lineage>
</organism>
<evidence type="ECO:0000256" key="5">
    <source>
        <dbReference type="ARBA" id="ARBA00023163"/>
    </source>
</evidence>
<evidence type="ECO:0000259" key="7">
    <source>
        <dbReference type="Pfam" id="PF08281"/>
    </source>
</evidence>
<dbReference type="OrthoDB" id="289887at2"/>
<dbReference type="GO" id="GO:0016987">
    <property type="term" value="F:sigma factor activity"/>
    <property type="evidence" value="ECO:0007669"/>
    <property type="project" value="UniProtKB-KW"/>
</dbReference>
<dbReference type="EMBL" id="SJPN01000003">
    <property type="protein sequence ID" value="TWU04435.1"/>
    <property type="molecule type" value="Genomic_DNA"/>
</dbReference>
<sequence>MITPLDLAETWDRHASRVLLIARSIGEPADDAVQEAFIALASQPHMPDDPLAWLVRVARNQLLMWRRSNLRRQRRESECVSANWFAANANLIDTAIDAQQVTEALLKLPSPTREIIVMHLWGDMSFESIAEITETSKATAHRAFQQGLKTLKQQFSVRDQIEHNVQLPSETCHE</sequence>
<dbReference type="PANTHER" id="PTHR43133:SF8">
    <property type="entry name" value="RNA POLYMERASE SIGMA FACTOR HI_1459-RELATED"/>
    <property type="match status" value="1"/>
</dbReference>
<dbReference type="Pfam" id="PF04542">
    <property type="entry name" value="Sigma70_r2"/>
    <property type="match status" value="1"/>
</dbReference>
<dbReference type="InterPro" id="IPR013325">
    <property type="entry name" value="RNA_pol_sigma_r2"/>
</dbReference>
<dbReference type="InterPro" id="IPR013324">
    <property type="entry name" value="RNA_pol_sigma_r3/r4-like"/>
</dbReference>
<keyword evidence="9" id="KW-1185">Reference proteome</keyword>
<dbReference type="Gene3D" id="1.10.1740.10">
    <property type="match status" value="1"/>
</dbReference>
<dbReference type="SUPFAM" id="SSF88946">
    <property type="entry name" value="Sigma2 domain of RNA polymerase sigma factors"/>
    <property type="match status" value="1"/>
</dbReference>
<dbReference type="SUPFAM" id="SSF88659">
    <property type="entry name" value="Sigma3 and sigma4 domains of RNA polymerase sigma factors"/>
    <property type="match status" value="1"/>
</dbReference>
<dbReference type="Proteomes" id="UP000320176">
    <property type="component" value="Unassembled WGS sequence"/>
</dbReference>
<dbReference type="RefSeq" id="WP_146519857.1">
    <property type="nucleotide sequence ID" value="NZ_CP151726.1"/>
</dbReference>
<evidence type="ECO:0000313" key="9">
    <source>
        <dbReference type="Proteomes" id="UP000320176"/>
    </source>
</evidence>
<evidence type="ECO:0000256" key="4">
    <source>
        <dbReference type="ARBA" id="ARBA00023125"/>
    </source>
</evidence>
<name>A0A5C6AWN9_9BACT</name>
<comment type="similarity">
    <text evidence="1">Belongs to the sigma-70 factor family. ECF subfamily.</text>
</comment>
<dbReference type="InterPro" id="IPR013249">
    <property type="entry name" value="RNA_pol_sigma70_r4_t2"/>
</dbReference>
<feature type="domain" description="RNA polymerase sigma factor 70 region 4 type 2" evidence="7">
    <location>
        <begin position="99"/>
        <end position="151"/>
    </location>
</feature>
<keyword evidence="2" id="KW-0805">Transcription regulation</keyword>
<reference evidence="8 9" key="1">
    <citation type="submission" date="2019-02" db="EMBL/GenBank/DDBJ databases">
        <title>Deep-cultivation of Planctomycetes and their phenomic and genomic characterization uncovers novel biology.</title>
        <authorList>
            <person name="Wiegand S."/>
            <person name="Jogler M."/>
            <person name="Boedeker C."/>
            <person name="Pinto D."/>
            <person name="Vollmers J."/>
            <person name="Rivas-Marin E."/>
            <person name="Kohn T."/>
            <person name="Peeters S.H."/>
            <person name="Heuer A."/>
            <person name="Rast P."/>
            <person name="Oberbeckmann S."/>
            <person name="Bunk B."/>
            <person name="Jeske O."/>
            <person name="Meyerdierks A."/>
            <person name="Storesund J.E."/>
            <person name="Kallscheuer N."/>
            <person name="Luecker S."/>
            <person name="Lage O.M."/>
            <person name="Pohl T."/>
            <person name="Merkel B.J."/>
            <person name="Hornburger P."/>
            <person name="Mueller R.-W."/>
            <person name="Bruemmer F."/>
            <person name="Labrenz M."/>
            <person name="Spormann A.M."/>
            <person name="Op Den Camp H."/>
            <person name="Overmann J."/>
            <person name="Amann R."/>
            <person name="Jetten M.S.M."/>
            <person name="Mascher T."/>
            <person name="Medema M.H."/>
            <person name="Devos D.P."/>
            <person name="Kaster A.-K."/>
            <person name="Ovreas L."/>
            <person name="Rohde M."/>
            <person name="Galperin M.Y."/>
            <person name="Jogler C."/>
        </authorList>
    </citation>
    <scope>NUCLEOTIDE SEQUENCE [LARGE SCALE GENOMIC DNA]</scope>
    <source>
        <strain evidence="8 9">Pla52n</strain>
    </source>
</reference>
<keyword evidence="3" id="KW-0731">Sigma factor</keyword>
<protein>
    <submittedName>
        <fullName evidence="8">RNA polymerase sigma factor</fullName>
    </submittedName>
</protein>
<evidence type="ECO:0000256" key="1">
    <source>
        <dbReference type="ARBA" id="ARBA00010641"/>
    </source>
</evidence>
<keyword evidence="5" id="KW-0804">Transcription</keyword>
<dbReference type="GO" id="GO:0006352">
    <property type="term" value="P:DNA-templated transcription initiation"/>
    <property type="evidence" value="ECO:0007669"/>
    <property type="project" value="InterPro"/>
</dbReference>
<evidence type="ECO:0000256" key="2">
    <source>
        <dbReference type="ARBA" id="ARBA00023015"/>
    </source>
</evidence>